<name>F2E7E1_HORVV</name>
<organism evidence="1">
    <name type="scientific">Hordeum vulgare subsp. vulgare</name>
    <name type="common">Domesticated barley</name>
    <dbReference type="NCBI Taxonomy" id="112509"/>
    <lineage>
        <taxon>Eukaryota</taxon>
        <taxon>Viridiplantae</taxon>
        <taxon>Streptophyta</taxon>
        <taxon>Embryophyta</taxon>
        <taxon>Tracheophyta</taxon>
        <taxon>Spermatophyta</taxon>
        <taxon>Magnoliopsida</taxon>
        <taxon>Liliopsida</taxon>
        <taxon>Poales</taxon>
        <taxon>Poaceae</taxon>
        <taxon>BOP clade</taxon>
        <taxon>Pooideae</taxon>
        <taxon>Triticodae</taxon>
        <taxon>Triticeae</taxon>
        <taxon>Hordeinae</taxon>
        <taxon>Hordeum</taxon>
    </lineage>
</organism>
<accession>F2E7E1</accession>
<evidence type="ECO:0000313" key="1">
    <source>
        <dbReference type="EMBL" id="BAK03263.1"/>
    </source>
</evidence>
<dbReference type="EMBL" id="AK372065">
    <property type="protein sequence ID" value="BAK03263.1"/>
    <property type="molecule type" value="mRNA"/>
</dbReference>
<protein>
    <submittedName>
        <fullName evidence="1">Predicted protein</fullName>
    </submittedName>
</protein>
<proteinExistence type="evidence at transcript level"/>
<dbReference type="AlphaFoldDB" id="F2E7E1"/>
<sequence length="29" mass="3405">MALSESLDNYTMKIQRLPIRSLKKCSKYS</sequence>
<reference evidence="1" key="1">
    <citation type="journal article" date="2011" name="Plant Physiol.">
        <title>Comprehensive sequence analysis of 24,783 barley full-length cDNAs derived from 12 clone libraries.</title>
        <authorList>
            <person name="Matsumoto T."/>
            <person name="Tanaka T."/>
            <person name="Sakai H."/>
            <person name="Amano N."/>
            <person name="Kanamori H."/>
            <person name="Kurita K."/>
            <person name="Kikuta A."/>
            <person name="Kamiya K."/>
            <person name="Yamamoto M."/>
            <person name="Ikawa H."/>
            <person name="Fujii N."/>
            <person name="Hori K."/>
            <person name="Itoh T."/>
            <person name="Sato K."/>
        </authorList>
    </citation>
    <scope>NUCLEOTIDE SEQUENCE</scope>
    <source>
        <tissue evidence="1">Shoot and root</tissue>
    </source>
</reference>